<evidence type="ECO:0000313" key="3">
    <source>
        <dbReference type="Proteomes" id="UP000799118"/>
    </source>
</evidence>
<feature type="domain" description="CHAT" evidence="1">
    <location>
        <begin position="764"/>
        <end position="1066"/>
    </location>
</feature>
<protein>
    <recommendedName>
        <fullName evidence="1">CHAT domain-containing protein</fullName>
    </recommendedName>
</protein>
<organism evidence="2 3">
    <name type="scientific">Gymnopus androsaceus JB14</name>
    <dbReference type="NCBI Taxonomy" id="1447944"/>
    <lineage>
        <taxon>Eukaryota</taxon>
        <taxon>Fungi</taxon>
        <taxon>Dikarya</taxon>
        <taxon>Basidiomycota</taxon>
        <taxon>Agaricomycotina</taxon>
        <taxon>Agaricomycetes</taxon>
        <taxon>Agaricomycetidae</taxon>
        <taxon>Agaricales</taxon>
        <taxon>Marasmiineae</taxon>
        <taxon>Omphalotaceae</taxon>
        <taxon>Gymnopus</taxon>
    </lineage>
</organism>
<dbReference type="InterPro" id="IPR011990">
    <property type="entry name" value="TPR-like_helical_dom_sf"/>
</dbReference>
<sequence length="1066" mass="119449">MLRYLNGMVSGIVRWFIPGPPEDAASIELDEAIRGGNVAAISNAITSYRQAVKLQPEGDDHRTAYLEGLGIALRSRFELQGDIADLNEAVDAVHEVLQIHPKRVSLSILLADTLRLRFEKSGFHQDLHRAIDVLCSALAKCAPQSVECFSILSDLYLCNSLLVRLSTEHLQAACPIPNLTEFRSPNCESSDYPIALSNMAQAHMYHFYSSGVQDDLERAAELYHKALQVNTSGASRAQCLLGLANVLFVQYEHDGEVKKLQTVIESCVEAFEYVREGSLSIQCQIKLASAYQARFYRDGDAADLQKSFDYLNNALLHCPPGHIHRPSILRSVCWGELHRSNTHTIDDSEKLIHSAKEVLALHPIHHTDRRSCLVLLAGVLYTHFQRVREVEYLNQRLTLLAEALNLCSDTHPDYGRACIGLADAFLERYEWADDRDDMDLDRAIHHGHLATNTRNAPPWRYQPKALLFRYLRTTKQEDDRQAAKDVLVQVCESPYYSYLSRIRIAMQWSSLAQSQGSRFGDLAIVGYEIAIELRSRLASFSLQNAQTRIDNLAETGDRFATRVAALALRTSGAARAIELLEQSRAVFWTQALQLRSTFDGLPDPLKRELQDTAQKLDATPNDHFLTERQVTERKKASARFEALLQQARSLPEFHDLLLPKSYNQLSEASASGPVIILFRDNVALSNCNVIVIRSPRTCPEHFVLSKISTYELNKDLQNFTTRQARESRSMTGDGDDGLFGDDSDSARLKLLKNRQKTFETQYEKFLATLWVQIVKPIMDHLGFKRLSGRNRPRIHWCPTGDYAFLPLHAAGLRFVGSDSECMMNYAVSSYTPTVAALLRAQELSRHISESVDIKVLAVAQPTTPGHSALPKTEEEMHALETILPSDCLIRLHSRGSGHSDSKFADTNSNVTVSQVVEQLPRTSMLHLACHGHQDHACPLDSGFVLEDGLLTVRKLFETQVPHAHLAFLSACSTATGDQNLPDEPIHLGTTMLFAGFPNVIATLWSMSDSQGPEVARDVHTSLYHYSSHTWRLSGDNIAYVLDEAVRKLIERGVKPSRWATYIHIGS</sequence>
<dbReference type="Gene3D" id="1.25.40.10">
    <property type="entry name" value="Tetratricopeptide repeat domain"/>
    <property type="match status" value="2"/>
</dbReference>
<evidence type="ECO:0000259" key="1">
    <source>
        <dbReference type="Pfam" id="PF12770"/>
    </source>
</evidence>
<dbReference type="Proteomes" id="UP000799118">
    <property type="component" value="Unassembled WGS sequence"/>
</dbReference>
<gene>
    <name evidence="2" type="ORF">BT96DRAFT_890838</name>
</gene>
<evidence type="ECO:0000313" key="2">
    <source>
        <dbReference type="EMBL" id="KAE9387901.1"/>
    </source>
</evidence>
<keyword evidence="3" id="KW-1185">Reference proteome</keyword>
<proteinExistence type="predicted"/>
<dbReference type="OrthoDB" id="9991317at2759"/>
<dbReference type="SUPFAM" id="SSF81901">
    <property type="entry name" value="HCP-like"/>
    <property type="match status" value="1"/>
</dbReference>
<reference evidence="2" key="1">
    <citation type="journal article" date="2019" name="Environ. Microbiol.">
        <title>Fungal ecological strategies reflected in gene transcription - a case study of two litter decomposers.</title>
        <authorList>
            <person name="Barbi F."/>
            <person name="Kohler A."/>
            <person name="Barry K."/>
            <person name="Baskaran P."/>
            <person name="Daum C."/>
            <person name="Fauchery L."/>
            <person name="Ihrmark K."/>
            <person name="Kuo A."/>
            <person name="LaButti K."/>
            <person name="Lipzen A."/>
            <person name="Morin E."/>
            <person name="Grigoriev I.V."/>
            <person name="Henrissat B."/>
            <person name="Lindahl B."/>
            <person name="Martin F."/>
        </authorList>
    </citation>
    <scope>NUCLEOTIDE SEQUENCE</scope>
    <source>
        <strain evidence="2">JB14</strain>
    </source>
</reference>
<dbReference type="Pfam" id="PF12770">
    <property type="entry name" value="CHAT"/>
    <property type="match status" value="1"/>
</dbReference>
<name>A0A6A4GQ91_9AGAR</name>
<dbReference type="InterPro" id="IPR024983">
    <property type="entry name" value="CHAT_dom"/>
</dbReference>
<dbReference type="AlphaFoldDB" id="A0A6A4GQ91"/>
<accession>A0A6A4GQ91</accession>
<dbReference type="EMBL" id="ML769773">
    <property type="protein sequence ID" value="KAE9387901.1"/>
    <property type="molecule type" value="Genomic_DNA"/>
</dbReference>